<evidence type="ECO:0000313" key="4">
    <source>
        <dbReference type="Proteomes" id="UP000001058"/>
    </source>
</evidence>
<name>D8UGL5_VOLCA</name>
<feature type="chain" id="PRO_5003124516" description="Protein kinase domain-containing protein" evidence="1">
    <location>
        <begin position="20"/>
        <end position="127"/>
    </location>
</feature>
<dbReference type="InterPro" id="IPR001245">
    <property type="entry name" value="Ser-Thr/Tyr_kinase_cat_dom"/>
</dbReference>
<dbReference type="PANTHER" id="PTHR44329:SF214">
    <property type="entry name" value="PROTEIN KINASE DOMAIN-CONTAINING PROTEIN"/>
    <property type="match status" value="1"/>
</dbReference>
<dbReference type="InterPro" id="IPR011009">
    <property type="entry name" value="Kinase-like_dom_sf"/>
</dbReference>
<dbReference type="KEGG" id="vcn:VOLCADRAFT_47030"/>
<evidence type="ECO:0000259" key="2">
    <source>
        <dbReference type="PROSITE" id="PS50011"/>
    </source>
</evidence>
<dbReference type="GO" id="GO:0004713">
    <property type="term" value="F:protein tyrosine kinase activity"/>
    <property type="evidence" value="ECO:0007669"/>
    <property type="project" value="InterPro"/>
</dbReference>
<dbReference type="STRING" id="3068.D8UGL5"/>
<reference evidence="3 4" key="1">
    <citation type="journal article" date="2010" name="Science">
        <title>Genomic analysis of organismal complexity in the multicellular green alga Volvox carteri.</title>
        <authorList>
            <person name="Prochnik S.E."/>
            <person name="Umen J."/>
            <person name="Nedelcu A.M."/>
            <person name="Hallmann A."/>
            <person name="Miller S.M."/>
            <person name="Nishii I."/>
            <person name="Ferris P."/>
            <person name="Kuo A."/>
            <person name="Mitros T."/>
            <person name="Fritz-Laylin L.K."/>
            <person name="Hellsten U."/>
            <person name="Chapman J."/>
            <person name="Simakov O."/>
            <person name="Rensing S.A."/>
            <person name="Terry A."/>
            <person name="Pangilinan J."/>
            <person name="Kapitonov V."/>
            <person name="Jurka J."/>
            <person name="Salamov A."/>
            <person name="Shapiro H."/>
            <person name="Schmutz J."/>
            <person name="Grimwood J."/>
            <person name="Lindquist E."/>
            <person name="Lucas S."/>
            <person name="Grigoriev I.V."/>
            <person name="Schmitt R."/>
            <person name="Kirk D."/>
            <person name="Rokhsar D.S."/>
        </authorList>
    </citation>
    <scope>NUCLEOTIDE SEQUENCE [LARGE SCALE GENOMIC DNA]</scope>
    <source>
        <strain evidence="4">f. Nagariensis / Eve</strain>
    </source>
</reference>
<gene>
    <name evidence="3" type="ORF">VOLCADRAFT_47030</name>
</gene>
<protein>
    <recommendedName>
        <fullName evidence="2">Protein kinase domain-containing protein</fullName>
    </recommendedName>
</protein>
<dbReference type="SUPFAM" id="SSF56112">
    <property type="entry name" value="Protein kinase-like (PK-like)"/>
    <property type="match status" value="1"/>
</dbReference>
<dbReference type="AlphaFoldDB" id="D8UGL5"/>
<dbReference type="GO" id="GO:0005524">
    <property type="term" value="F:ATP binding"/>
    <property type="evidence" value="ECO:0007669"/>
    <property type="project" value="InterPro"/>
</dbReference>
<evidence type="ECO:0000313" key="3">
    <source>
        <dbReference type="EMBL" id="EFJ41119.1"/>
    </source>
</evidence>
<organism evidence="4">
    <name type="scientific">Volvox carteri f. nagariensis</name>
    <dbReference type="NCBI Taxonomy" id="3068"/>
    <lineage>
        <taxon>Eukaryota</taxon>
        <taxon>Viridiplantae</taxon>
        <taxon>Chlorophyta</taxon>
        <taxon>core chlorophytes</taxon>
        <taxon>Chlorophyceae</taxon>
        <taxon>CS clade</taxon>
        <taxon>Chlamydomonadales</taxon>
        <taxon>Volvocaceae</taxon>
        <taxon>Volvox</taxon>
    </lineage>
</organism>
<accession>D8UGL5</accession>
<feature type="non-terminal residue" evidence="3">
    <location>
        <position position="127"/>
    </location>
</feature>
<feature type="signal peptide" evidence="1">
    <location>
        <begin position="1"/>
        <end position="19"/>
    </location>
</feature>
<dbReference type="EMBL" id="GL378400">
    <property type="protein sequence ID" value="EFJ41119.1"/>
    <property type="molecule type" value="Genomic_DNA"/>
</dbReference>
<dbReference type="InterPro" id="IPR051681">
    <property type="entry name" value="Ser/Thr_Kinases-Pseudokinases"/>
</dbReference>
<feature type="domain" description="Protein kinase" evidence="2">
    <location>
        <begin position="1"/>
        <end position="127"/>
    </location>
</feature>
<dbReference type="InterPro" id="IPR000719">
    <property type="entry name" value="Prot_kinase_dom"/>
</dbReference>
<keyword evidence="4" id="KW-1185">Reference proteome</keyword>
<dbReference type="GO" id="GO:0004674">
    <property type="term" value="F:protein serine/threonine kinase activity"/>
    <property type="evidence" value="ECO:0007669"/>
    <property type="project" value="TreeGrafter"/>
</dbReference>
<feature type="non-terminal residue" evidence="3">
    <location>
        <position position="1"/>
    </location>
</feature>
<dbReference type="Gene3D" id="1.10.510.10">
    <property type="entry name" value="Transferase(Phosphotransferase) domain 1"/>
    <property type="match status" value="1"/>
</dbReference>
<sequence>PLLSVFTGWLLQVCDFGLSRVLTGDRTHVSTRPYGTPTHMAPELWTKGHMSQPADVYAFGITLWELATGERPYKGLNAARILHQVLLNGGRPPLPMWLPPSYTRLMTSCWAQTPNDRPTFGEIVRHL</sequence>
<dbReference type="Proteomes" id="UP000001058">
    <property type="component" value="Unassembled WGS sequence"/>
</dbReference>
<dbReference type="SMART" id="SM00219">
    <property type="entry name" value="TyrKc"/>
    <property type="match status" value="1"/>
</dbReference>
<dbReference type="PANTHER" id="PTHR44329">
    <property type="entry name" value="SERINE/THREONINE-PROTEIN KINASE TNNI3K-RELATED"/>
    <property type="match status" value="1"/>
</dbReference>
<dbReference type="OrthoDB" id="545952at2759"/>
<dbReference type="Pfam" id="PF07714">
    <property type="entry name" value="PK_Tyr_Ser-Thr"/>
    <property type="match status" value="1"/>
</dbReference>
<dbReference type="InterPro" id="IPR020635">
    <property type="entry name" value="Tyr_kinase_cat_dom"/>
</dbReference>
<dbReference type="InParanoid" id="D8UGL5"/>
<proteinExistence type="predicted"/>
<dbReference type="PROSITE" id="PS50011">
    <property type="entry name" value="PROTEIN_KINASE_DOM"/>
    <property type="match status" value="1"/>
</dbReference>
<dbReference type="GeneID" id="9622888"/>
<keyword evidence="1" id="KW-0732">Signal</keyword>
<dbReference type="eggNOG" id="KOG0192">
    <property type="taxonomic scope" value="Eukaryota"/>
</dbReference>
<dbReference type="RefSeq" id="XP_002957791.1">
    <property type="nucleotide sequence ID" value="XM_002957745.1"/>
</dbReference>
<evidence type="ECO:0000256" key="1">
    <source>
        <dbReference type="SAM" id="SignalP"/>
    </source>
</evidence>